<dbReference type="CTD" id="283459"/>
<keyword evidence="2" id="KW-1185">Reference proteome</keyword>
<dbReference type="InterPro" id="IPR003837">
    <property type="entry name" value="GatC"/>
</dbReference>
<dbReference type="GO" id="GO:0070681">
    <property type="term" value="P:glutaminyl-tRNAGln biosynthesis via transamidation"/>
    <property type="evidence" value="ECO:0007669"/>
    <property type="project" value="TreeGrafter"/>
</dbReference>
<dbReference type="AlphaFoldDB" id="A0AAJ6QUD6"/>
<dbReference type="SUPFAM" id="SSF141000">
    <property type="entry name" value="Glu-tRNAGln amidotransferase C subunit"/>
    <property type="match status" value="1"/>
</dbReference>
<dbReference type="GO" id="GO:0030956">
    <property type="term" value="C:glutamyl-tRNA(Gln) amidotransferase complex"/>
    <property type="evidence" value="ECO:0007669"/>
    <property type="project" value="TreeGrafter"/>
</dbReference>
<dbReference type="RefSeq" id="XP_003744252.1">
    <property type="nucleotide sequence ID" value="XM_003744204.2"/>
</dbReference>
<dbReference type="GO" id="GO:0005739">
    <property type="term" value="C:mitochondrion"/>
    <property type="evidence" value="ECO:0007669"/>
    <property type="project" value="TreeGrafter"/>
</dbReference>
<dbReference type="GO" id="GO:0006450">
    <property type="term" value="P:regulation of translational fidelity"/>
    <property type="evidence" value="ECO:0007669"/>
    <property type="project" value="InterPro"/>
</dbReference>
<dbReference type="Proteomes" id="UP000694867">
    <property type="component" value="Unplaced"/>
</dbReference>
<accession>A0AAJ6QUD6</accession>
<proteinExistence type="predicted"/>
<sequence length="141" mass="16116">MGPTRVPLVIFRALSSKARSCVPQEPVFRKLKEHPRVEIPIQTVHLLERLSLVRFGEAEAVTRLEEAVKFAQAIFDVDTSNVEPMHTVLENRSVPLREDRPQRWDPKLVLNNVTKMEEGFIVAPPGNIALKEDERLNDLRS</sequence>
<dbReference type="GeneID" id="100897256"/>
<dbReference type="KEGG" id="goe:100897256"/>
<evidence type="ECO:0000313" key="3">
    <source>
        <dbReference type="RefSeq" id="XP_003744252.1"/>
    </source>
</evidence>
<organism evidence="2 3">
    <name type="scientific">Galendromus occidentalis</name>
    <name type="common">western predatory mite</name>
    <dbReference type="NCBI Taxonomy" id="34638"/>
    <lineage>
        <taxon>Eukaryota</taxon>
        <taxon>Metazoa</taxon>
        <taxon>Ecdysozoa</taxon>
        <taxon>Arthropoda</taxon>
        <taxon>Chelicerata</taxon>
        <taxon>Arachnida</taxon>
        <taxon>Acari</taxon>
        <taxon>Parasitiformes</taxon>
        <taxon>Mesostigmata</taxon>
        <taxon>Gamasina</taxon>
        <taxon>Phytoseioidea</taxon>
        <taxon>Phytoseiidae</taxon>
        <taxon>Typhlodrominae</taxon>
        <taxon>Galendromus</taxon>
    </lineage>
</organism>
<dbReference type="GO" id="GO:0000166">
    <property type="term" value="F:nucleotide binding"/>
    <property type="evidence" value="ECO:0007669"/>
    <property type="project" value="UniProtKB-KW"/>
</dbReference>
<reference evidence="3" key="1">
    <citation type="submission" date="2025-08" db="UniProtKB">
        <authorList>
            <consortium name="RefSeq"/>
        </authorList>
    </citation>
    <scope>IDENTIFICATION</scope>
</reference>
<dbReference type="InterPro" id="IPR036113">
    <property type="entry name" value="Asp/Glu-ADT_sf_sub_c"/>
</dbReference>
<gene>
    <name evidence="3" type="primary">LOC100897256</name>
</gene>
<keyword evidence="1" id="KW-0547">Nucleotide-binding</keyword>
<dbReference type="GO" id="GO:0032543">
    <property type="term" value="P:mitochondrial translation"/>
    <property type="evidence" value="ECO:0007669"/>
    <property type="project" value="TreeGrafter"/>
</dbReference>
<dbReference type="Pfam" id="PF02686">
    <property type="entry name" value="GatC"/>
    <property type="match status" value="1"/>
</dbReference>
<dbReference type="PANTHER" id="PTHR15004:SF0">
    <property type="entry name" value="GLUTAMYL-TRNA(GLN) AMIDOTRANSFERASE SUBUNIT C, MITOCHONDRIAL"/>
    <property type="match status" value="1"/>
</dbReference>
<evidence type="ECO:0000313" key="2">
    <source>
        <dbReference type="Proteomes" id="UP000694867"/>
    </source>
</evidence>
<evidence type="ECO:0000256" key="1">
    <source>
        <dbReference type="ARBA" id="ARBA00022741"/>
    </source>
</evidence>
<name>A0AAJ6QUD6_9ACAR</name>
<protein>
    <submittedName>
        <fullName evidence="3">Glutamyl-tRNA(Gln) amidotransferase subunit C, mitochondrial</fullName>
    </submittedName>
</protein>
<dbReference type="PANTHER" id="PTHR15004">
    <property type="entry name" value="GLUTAMYL-TRNA(GLN) AMIDOTRANSFERASE SUBUNIT C, MITOCHONDRIAL"/>
    <property type="match status" value="1"/>
</dbReference>